<dbReference type="EMBL" id="JAIWQS010000007">
    <property type="protein sequence ID" value="KAJ8759153.1"/>
    <property type="molecule type" value="Genomic_DNA"/>
</dbReference>
<dbReference type="InterPro" id="IPR036047">
    <property type="entry name" value="F-box-like_dom_sf"/>
</dbReference>
<organism evidence="3 4">
    <name type="scientific">Erythroxylum novogranatense</name>
    <dbReference type="NCBI Taxonomy" id="1862640"/>
    <lineage>
        <taxon>Eukaryota</taxon>
        <taxon>Viridiplantae</taxon>
        <taxon>Streptophyta</taxon>
        <taxon>Embryophyta</taxon>
        <taxon>Tracheophyta</taxon>
        <taxon>Spermatophyta</taxon>
        <taxon>Magnoliopsida</taxon>
        <taxon>eudicotyledons</taxon>
        <taxon>Gunneridae</taxon>
        <taxon>Pentapetalae</taxon>
        <taxon>rosids</taxon>
        <taxon>fabids</taxon>
        <taxon>Malpighiales</taxon>
        <taxon>Erythroxylaceae</taxon>
        <taxon>Erythroxylum</taxon>
    </lineage>
</organism>
<dbReference type="InterPro" id="IPR053772">
    <property type="entry name" value="At1g61320/At1g61330-like"/>
</dbReference>
<protein>
    <recommendedName>
        <fullName evidence="5">F-box domain-containing protein</fullName>
    </recommendedName>
</protein>
<evidence type="ECO:0000313" key="3">
    <source>
        <dbReference type="EMBL" id="KAJ8759153.1"/>
    </source>
</evidence>
<name>A0AAV8SYN1_9ROSI</name>
<accession>A0AAV8SYN1</accession>
<evidence type="ECO:0000259" key="2">
    <source>
        <dbReference type="Pfam" id="PF23622"/>
    </source>
</evidence>
<dbReference type="Pfam" id="PF00646">
    <property type="entry name" value="F-box"/>
    <property type="match status" value="1"/>
</dbReference>
<evidence type="ECO:0008006" key="5">
    <source>
        <dbReference type="Google" id="ProtNLM"/>
    </source>
</evidence>
<dbReference type="InterPro" id="IPR001810">
    <property type="entry name" value="F-box_dom"/>
</dbReference>
<dbReference type="Gene3D" id="1.20.1280.50">
    <property type="match status" value="1"/>
</dbReference>
<dbReference type="SUPFAM" id="SSF81383">
    <property type="entry name" value="F-box domain"/>
    <property type="match status" value="1"/>
</dbReference>
<dbReference type="PANTHER" id="PTHR34145:SF53">
    <property type="entry name" value="LEUCINE-RICH REPEAT DOMAIN SUPERFAMILY"/>
    <property type="match status" value="1"/>
</dbReference>
<feature type="domain" description="At1g61320/AtMIF1 LRR" evidence="2">
    <location>
        <begin position="141"/>
        <end position="219"/>
    </location>
</feature>
<dbReference type="Pfam" id="PF23622">
    <property type="entry name" value="LRR_At1g61320_AtMIF1"/>
    <property type="match status" value="1"/>
</dbReference>
<proteinExistence type="predicted"/>
<feature type="domain" description="F-box" evidence="1">
    <location>
        <begin position="14"/>
        <end position="52"/>
    </location>
</feature>
<evidence type="ECO:0000259" key="1">
    <source>
        <dbReference type="Pfam" id="PF00646"/>
    </source>
</evidence>
<sequence length="276" mass="31962">MAKLVMEETMEDLISGLPDEMLQHIISLLPFESAIETIFLSKRWRLLWEKSLVKHGKKEDIATAISTFLNNFNEQNPSKNTRKFEFHFENDDQVLAIVGPNNKLHLCFSTENQEFPLPFGLQLRFDHQNISKQPSMSTFFVKSLHLASVCHLTSEIVFVLLSNFQYLETLKIIACSGLQTISVRSEKKLVNLSVLDCPDLKFILIRSYKLKTFRYRGIMPFFWPQNHFNLADAMLDFREGPSENSLLYVKNIDPVLLTIKNVAVLTLCKWTFKVLI</sequence>
<dbReference type="InterPro" id="IPR053781">
    <property type="entry name" value="F-box_AtFBL13-like"/>
</dbReference>
<dbReference type="CDD" id="cd22160">
    <property type="entry name" value="F-box_AtFBL13-like"/>
    <property type="match status" value="1"/>
</dbReference>
<keyword evidence="4" id="KW-1185">Reference proteome</keyword>
<dbReference type="Proteomes" id="UP001159364">
    <property type="component" value="Linkage Group LG07"/>
</dbReference>
<dbReference type="AlphaFoldDB" id="A0AAV8SYN1"/>
<dbReference type="PANTHER" id="PTHR34145">
    <property type="entry name" value="OS02G0105600 PROTEIN"/>
    <property type="match status" value="1"/>
</dbReference>
<reference evidence="3 4" key="1">
    <citation type="submission" date="2021-09" db="EMBL/GenBank/DDBJ databases">
        <title>Genomic insights and catalytic innovation underlie evolution of tropane alkaloids biosynthesis.</title>
        <authorList>
            <person name="Wang Y.-J."/>
            <person name="Tian T."/>
            <person name="Huang J.-P."/>
            <person name="Huang S.-X."/>
        </authorList>
    </citation>
    <scope>NUCLEOTIDE SEQUENCE [LARGE SCALE GENOMIC DNA]</scope>
    <source>
        <strain evidence="3">KIB-2018</strain>
        <tissue evidence="3">Leaf</tissue>
    </source>
</reference>
<evidence type="ECO:0000313" key="4">
    <source>
        <dbReference type="Proteomes" id="UP001159364"/>
    </source>
</evidence>
<dbReference type="InterPro" id="IPR055357">
    <property type="entry name" value="LRR_At1g61320_AtMIF1"/>
</dbReference>
<comment type="caution">
    <text evidence="3">The sequence shown here is derived from an EMBL/GenBank/DDBJ whole genome shotgun (WGS) entry which is preliminary data.</text>
</comment>
<gene>
    <name evidence="3" type="ORF">K2173_004160</name>
</gene>